<evidence type="ECO:0000313" key="1">
    <source>
        <dbReference type="EMBL" id="MCW3787233.1"/>
    </source>
</evidence>
<evidence type="ECO:0000313" key="2">
    <source>
        <dbReference type="Proteomes" id="UP001209229"/>
    </source>
</evidence>
<evidence type="ECO:0008006" key="3">
    <source>
        <dbReference type="Google" id="ProtNLM"/>
    </source>
</evidence>
<sequence>MKLQDYLPKNKDERFDTLSDPIAKRALYYFEEVYPVEYLSASFDDTLDNIIIEAVANYSFKSIQHVTNGGDTSVADEIGMQAVIEVIQEHITKLIK</sequence>
<gene>
    <name evidence="1" type="ORF">OM075_12190</name>
</gene>
<dbReference type="AlphaFoldDB" id="A0AAE3SGF1"/>
<dbReference type="RefSeq" id="WP_301190798.1">
    <property type="nucleotide sequence ID" value="NZ_JAPDPJ010000026.1"/>
</dbReference>
<name>A0AAE3SGF1_9BACT</name>
<protein>
    <recommendedName>
        <fullName evidence="3">Phage protein</fullName>
    </recommendedName>
</protein>
<proteinExistence type="predicted"/>
<comment type="caution">
    <text evidence="1">The sequence shown here is derived from an EMBL/GenBank/DDBJ whole genome shotgun (WGS) entry which is preliminary data.</text>
</comment>
<organism evidence="1 2">
    <name type="scientific">Plebeiibacterium sediminum</name>
    <dbReference type="NCBI Taxonomy" id="2992112"/>
    <lineage>
        <taxon>Bacteria</taxon>
        <taxon>Pseudomonadati</taxon>
        <taxon>Bacteroidota</taxon>
        <taxon>Bacteroidia</taxon>
        <taxon>Marinilabiliales</taxon>
        <taxon>Marinilabiliaceae</taxon>
        <taxon>Plebeiibacterium</taxon>
    </lineage>
</organism>
<keyword evidence="2" id="KW-1185">Reference proteome</keyword>
<accession>A0AAE3SGF1</accession>
<dbReference type="Proteomes" id="UP001209229">
    <property type="component" value="Unassembled WGS sequence"/>
</dbReference>
<reference evidence="1" key="1">
    <citation type="submission" date="2022-10" db="EMBL/GenBank/DDBJ databases">
        <authorList>
            <person name="Yu W.X."/>
        </authorList>
    </citation>
    <scope>NUCLEOTIDE SEQUENCE</scope>
    <source>
        <strain evidence="1">AAT</strain>
    </source>
</reference>
<dbReference type="EMBL" id="JAPDPJ010000026">
    <property type="protein sequence ID" value="MCW3787233.1"/>
    <property type="molecule type" value="Genomic_DNA"/>
</dbReference>